<evidence type="ECO:0000256" key="1">
    <source>
        <dbReference type="PROSITE-ProRule" id="PRU00339"/>
    </source>
</evidence>
<dbReference type="InterPro" id="IPR010559">
    <property type="entry name" value="Sig_transdc_His_kin_internal"/>
</dbReference>
<dbReference type="RefSeq" id="WP_301197656.1">
    <property type="nucleotide sequence ID" value="NZ_JAPDPI010000002.1"/>
</dbReference>
<dbReference type="SMART" id="SM00028">
    <property type="entry name" value="TPR"/>
    <property type="match status" value="6"/>
</dbReference>
<dbReference type="Pfam" id="PF06580">
    <property type="entry name" value="His_kinase"/>
    <property type="match status" value="1"/>
</dbReference>
<evidence type="ECO:0000256" key="2">
    <source>
        <dbReference type="SAM" id="Phobius"/>
    </source>
</evidence>
<organism evidence="4 5">
    <name type="scientific">Plebeiibacterium marinum</name>
    <dbReference type="NCBI Taxonomy" id="2992111"/>
    <lineage>
        <taxon>Bacteria</taxon>
        <taxon>Pseudomonadati</taxon>
        <taxon>Bacteroidota</taxon>
        <taxon>Bacteroidia</taxon>
        <taxon>Marinilabiliales</taxon>
        <taxon>Marinilabiliaceae</taxon>
        <taxon>Plebeiibacterium</taxon>
    </lineage>
</organism>
<dbReference type="GO" id="GO:0016020">
    <property type="term" value="C:membrane"/>
    <property type="evidence" value="ECO:0007669"/>
    <property type="project" value="InterPro"/>
</dbReference>
<dbReference type="InterPro" id="IPR019734">
    <property type="entry name" value="TPR_rpt"/>
</dbReference>
<reference evidence="4" key="1">
    <citation type="submission" date="2022-10" db="EMBL/GenBank/DDBJ databases">
        <authorList>
            <person name="Yu W.X."/>
        </authorList>
    </citation>
    <scope>NUCLEOTIDE SEQUENCE</scope>
    <source>
        <strain evidence="4">D04</strain>
    </source>
</reference>
<dbReference type="Gene3D" id="1.25.40.10">
    <property type="entry name" value="Tetratricopeptide repeat domain"/>
    <property type="match status" value="1"/>
</dbReference>
<dbReference type="PANTHER" id="PTHR34220:SF7">
    <property type="entry name" value="SENSOR HISTIDINE KINASE YPDA"/>
    <property type="match status" value="1"/>
</dbReference>
<keyword evidence="2" id="KW-0812">Transmembrane</keyword>
<keyword evidence="5" id="KW-1185">Reference proteome</keyword>
<dbReference type="InterPro" id="IPR036890">
    <property type="entry name" value="HATPase_C_sf"/>
</dbReference>
<dbReference type="Proteomes" id="UP001207408">
    <property type="component" value="Unassembled WGS sequence"/>
</dbReference>
<keyword evidence="2" id="KW-1133">Transmembrane helix</keyword>
<dbReference type="Gene3D" id="3.30.565.10">
    <property type="entry name" value="Histidine kinase-like ATPase, C-terminal domain"/>
    <property type="match status" value="1"/>
</dbReference>
<comment type="caution">
    <text evidence="4">The sequence shown here is derived from an EMBL/GenBank/DDBJ whole genome shotgun (WGS) entry which is preliminary data.</text>
</comment>
<protein>
    <submittedName>
        <fullName evidence="4">Tetratricopeptide repeat protein</fullName>
    </submittedName>
</protein>
<dbReference type="InterPro" id="IPR011990">
    <property type="entry name" value="TPR-like_helical_dom_sf"/>
</dbReference>
<dbReference type="PROSITE" id="PS50005">
    <property type="entry name" value="TPR"/>
    <property type="match status" value="3"/>
</dbReference>
<feature type="repeat" description="TPR" evidence="1">
    <location>
        <begin position="278"/>
        <end position="311"/>
    </location>
</feature>
<feature type="transmembrane region" description="Helical" evidence="2">
    <location>
        <begin position="385"/>
        <end position="406"/>
    </location>
</feature>
<feature type="repeat" description="TPR" evidence="1">
    <location>
        <begin position="198"/>
        <end position="231"/>
    </location>
</feature>
<evidence type="ECO:0000259" key="3">
    <source>
        <dbReference type="Pfam" id="PF06580"/>
    </source>
</evidence>
<dbReference type="GO" id="GO:0000155">
    <property type="term" value="F:phosphorelay sensor kinase activity"/>
    <property type="evidence" value="ECO:0007669"/>
    <property type="project" value="InterPro"/>
</dbReference>
<name>A0AAE3MB44_9BACT</name>
<sequence>MMLVFRIYVILLMLVVTNSYADFIDSIHGELHLLSGNKKLDMLYELAMEKVQTDPEVCEQIANELLERCGEEQFVYKGLAYHALGEMYYYKEMYAEALEKYVLAEPFFLKSKDSVRISANYSNKGLMYYYRADYDRAALCYEKSLAIDEVLNDSVGIAKACQNLGLIFSEGGSIELQREYYERAGEIYKELDDVRSSADIYLNLGVSCSRVEDYKRAKRYYKKALGIYEDIGDSSRIASIQNNLGCAFMNEGDYVVAENYFNKSRDIFQALGEKMGMVYALTGLGDLYAQKGMQNKAVELYKKCEEINESIGILGTQQENLMGLYEAYKKMGRYKEAVRVLEDYYALRDSVFNEAQISKMNELESKYLFQKSQNEVSELTARNRLYVILIIVIAFLFLLGVAYAVYYHHTRKLQEKQRLLRLEQKVLRTQMNPHFIFNSLSAIQCYVLDNKVSDAVDFLADFAGLMRMVLQYSQDEYISLEQELEILEFYINLQNRRFGERISYDIVVDGSLDNAKTLIPPMLAQPFIENSFEHGELYKREGGSISVRFERCNGSIHYCIEDNGIGLDVSMDKKVGSTKKHKSLAMKITRERLGLINQSNSNKVGLMVEDRNKYGEEGTRVLFTIPYREMG</sequence>
<gene>
    <name evidence="4" type="ORF">OM074_02295</name>
</gene>
<keyword evidence="1" id="KW-0802">TPR repeat</keyword>
<accession>A0AAE3MB44</accession>
<dbReference type="AlphaFoldDB" id="A0AAE3MB44"/>
<dbReference type="Pfam" id="PF13424">
    <property type="entry name" value="TPR_12"/>
    <property type="match status" value="2"/>
</dbReference>
<evidence type="ECO:0000313" key="4">
    <source>
        <dbReference type="EMBL" id="MCW3804435.1"/>
    </source>
</evidence>
<dbReference type="SUPFAM" id="SSF48452">
    <property type="entry name" value="TPR-like"/>
    <property type="match status" value="2"/>
</dbReference>
<keyword evidence="2" id="KW-0472">Membrane</keyword>
<feature type="domain" description="Signal transduction histidine kinase internal region" evidence="3">
    <location>
        <begin position="423"/>
        <end position="502"/>
    </location>
</feature>
<evidence type="ECO:0000313" key="5">
    <source>
        <dbReference type="Proteomes" id="UP001207408"/>
    </source>
</evidence>
<dbReference type="InterPro" id="IPR050640">
    <property type="entry name" value="Bact_2-comp_sensor_kinase"/>
</dbReference>
<dbReference type="PANTHER" id="PTHR34220">
    <property type="entry name" value="SENSOR HISTIDINE KINASE YPDA"/>
    <property type="match status" value="1"/>
</dbReference>
<feature type="repeat" description="TPR" evidence="1">
    <location>
        <begin position="118"/>
        <end position="151"/>
    </location>
</feature>
<proteinExistence type="predicted"/>
<dbReference type="EMBL" id="JAPDPI010000002">
    <property type="protein sequence ID" value="MCW3804435.1"/>
    <property type="molecule type" value="Genomic_DNA"/>
</dbReference>
<dbReference type="SUPFAM" id="SSF55874">
    <property type="entry name" value="ATPase domain of HSP90 chaperone/DNA topoisomerase II/histidine kinase"/>
    <property type="match status" value="1"/>
</dbReference>